<dbReference type="AlphaFoldDB" id="A0A840BCI3"/>
<organism evidence="3 4">
    <name type="scientific">Niveibacterium umoris</name>
    <dbReference type="NCBI Taxonomy" id="1193620"/>
    <lineage>
        <taxon>Bacteria</taxon>
        <taxon>Pseudomonadati</taxon>
        <taxon>Pseudomonadota</taxon>
        <taxon>Betaproteobacteria</taxon>
        <taxon>Rhodocyclales</taxon>
        <taxon>Rhodocyclaceae</taxon>
        <taxon>Niveibacterium</taxon>
    </lineage>
</organism>
<protein>
    <recommendedName>
        <fullName evidence="5">TonB C-terminal domain-containing protein</fullName>
    </recommendedName>
</protein>
<proteinExistence type="predicted"/>
<dbReference type="Proteomes" id="UP000561045">
    <property type="component" value="Unassembled WGS sequence"/>
</dbReference>
<feature type="region of interest" description="Disordered" evidence="1">
    <location>
        <begin position="98"/>
        <end position="128"/>
    </location>
</feature>
<feature type="transmembrane region" description="Helical" evidence="2">
    <location>
        <begin position="15"/>
        <end position="33"/>
    </location>
</feature>
<keyword evidence="2" id="KW-1133">Transmembrane helix</keyword>
<accession>A0A840BCI3</accession>
<evidence type="ECO:0000256" key="2">
    <source>
        <dbReference type="SAM" id="Phobius"/>
    </source>
</evidence>
<evidence type="ECO:0000256" key="1">
    <source>
        <dbReference type="SAM" id="MobiDB-lite"/>
    </source>
</evidence>
<name>A0A840BCI3_9RHOO</name>
<evidence type="ECO:0000313" key="3">
    <source>
        <dbReference type="EMBL" id="MBB4010740.1"/>
    </source>
</evidence>
<keyword evidence="4" id="KW-1185">Reference proteome</keyword>
<gene>
    <name evidence="3" type="ORF">GGR36_000048</name>
</gene>
<dbReference type="RefSeq" id="WP_183630642.1">
    <property type="nucleotide sequence ID" value="NZ_BAABLE010000011.1"/>
</dbReference>
<comment type="caution">
    <text evidence="3">The sequence shown here is derived from an EMBL/GenBank/DDBJ whole genome shotgun (WGS) entry which is preliminary data.</text>
</comment>
<evidence type="ECO:0000313" key="4">
    <source>
        <dbReference type="Proteomes" id="UP000561045"/>
    </source>
</evidence>
<reference evidence="3 4" key="1">
    <citation type="submission" date="2020-08" db="EMBL/GenBank/DDBJ databases">
        <title>Genomic Encyclopedia of Type Strains, Phase IV (KMG-IV): sequencing the most valuable type-strain genomes for metagenomic binning, comparative biology and taxonomic classification.</title>
        <authorList>
            <person name="Goeker M."/>
        </authorList>
    </citation>
    <scope>NUCLEOTIDE SEQUENCE [LARGE SCALE GENOMIC DNA]</scope>
    <source>
        <strain evidence="3 4">DSM 106739</strain>
    </source>
</reference>
<sequence length="253" mass="26879">MATIAGDPPRPNGPLIRAIFLSVALHVLLAVVLDGWMLRRPLAIQTAHPVTLKVVALGRVVPWAGRAGNVHVAAPAHKPRVPPRITAHQTDADAAQVMAPPPANVTPSPDDLTASRAETPDPALPPAPAQHEAEEAVGVREAALEDIEGVPLRLPTPEEWHPSLELGQRPYALDPLAIEFGDLPQPREDIEFHIAVFIDRKGVVVSAQAVGRDDGYAVAVIDAISKVRFTPGILHGSPVPTVMVLWFGLAGGR</sequence>
<keyword evidence="2" id="KW-0472">Membrane</keyword>
<dbReference type="EMBL" id="JACIET010000001">
    <property type="protein sequence ID" value="MBB4010740.1"/>
    <property type="molecule type" value="Genomic_DNA"/>
</dbReference>
<evidence type="ECO:0008006" key="5">
    <source>
        <dbReference type="Google" id="ProtNLM"/>
    </source>
</evidence>
<keyword evidence="2" id="KW-0812">Transmembrane</keyword>